<comment type="subcellular location">
    <subcellularLocation>
        <location evidence="2">Nucleus</location>
    </subcellularLocation>
</comment>
<protein>
    <recommendedName>
        <fullName evidence="4">Ribonuclease P protein subunit p29</fullName>
    </recommendedName>
</protein>
<dbReference type="GO" id="GO:0006364">
    <property type="term" value="P:rRNA processing"/>
    <property type="evidence" value="ECO:0007669"/>
    <property type="project" value="TreeGrafter"/>
</dbReference>
<evidence type="ECO:0000256" key="2">
    <source>
        <dbReference type="ARBA" id="ARBA00004123"/>
    </source>
</evidence>
<evidence type="ECO:0000256" key="5">
    <source>
        <dbReference type="ARBA" id="ARBA00046486"/>
    </source>
</evidence>
<gene>
    <name evidence="6" type="ORF">DBV15_06028</name>
</gene>
<dbReference type="GO" id="GO:0033204">
    <property type="term" value="F:ribonuclease P RNA binding"/>
    <property type="evidence" value="ECO:0007669"/>
    <property type="project" value="InterPro"/>
</dbReference>
<dbReference type="PANTHER" id="PTHR13348:SF0">
    <property type="entry name" value="RIBONUCLEASE P PROTEIN SUBUNIT P29"/>
    <property type="match status" value="1"/>
</dbReference>
<dbReference type="InterPro" id="IPR016848">
    <property type="entry name" value="RNase_P/MRP_Rpp29-subunit"/>
</dbReference>
<dbReference type="GO" id="GO:0000172">
    <property type="term" value="C:ribonuclease MRP complex"/>
    <property type="evidence" value="ECO:0007669"/>
    <property type="project" value="InterPro"/>
</dbReference>
<dbReference type="PANTHER" id="PTHR13348">
    <property type="entry name" value="RIBONUCLEASE P SUBUNIT P29"/>
    <property type="match status" value="1"/>
</dbReference>
<dbReference type="InterPro" id="IPR002730">
    <property type="entry name" value="Rpp29/RNP1"/>
</dbReference>
<dbReference type="GO" id="GO:0005634">
    <property type="term" value="C:nucleus"/>
    <property type="evidence" value="ECO:0007669"/>
    <property type="project" value="UniProtKB-SubCell"/>
</dbReference>
<dbReference type="Proteomes" id="UP000310200">
    <property type="component" value="Unassembled WGS sequence"/>
</dbReference>
<organism evidence="6 7">
    <name type="scientific">Temnothorax longispinosus</name>
    <dbReference type="NCBI Taxonomy" id="300112"/>
    <lineage>
        <taxon>Eukaryota</taxon>
        <taxon>Metazoa</taxon>
        <taxon>Ecdysozoa</taxon>
        <taxon>Arthropoda</taxon>
        <taxon>Hexapoda</taxon>
        <taxon>Insecta</taxon>
        <taxon>Pterygota</taxon>
        <taxon>Neoptera</taxon>
        <taxon>Endopterygota</taxon>
        <taxon>Hymenoptera</taxon>
        <taxon>Apocrita</taxon>
        <taxon>Aculeata</taxon>
        <taxon>Formicoidea</taxon>
        <taxon>Formicidae</taxon>
        <taxon>Myrmicinae</taxon>
        <taxon>Temnothorax</taxon>
    </lineage>
</organism>
<evidence type="ECO:0000256" key="4">
    <source>
        <dbReference type="ARBA" id="ARBA00016225"/>
    </source>
</evidence>
<name>A0A4S2L9B0_9HYME</name>
<dbReference type="GO" id="GO:0030677">
    <property type="term" value="C:ribonuclease P complex"/>
    <property type="evidence" value="ECO:0007669"/>
    <property type="project" value="InterPro"/>
</dbReference>
<dbReference type="InterPro" id="IPR023534">
    <property type="entry name" value="Rof/RNase_P-like"/>
</dbReference>
<evidence type="ECO:0000313" key="7">
    <source>
        <dbReference type="Proteomes" id="UP000310200"/>
    </source>
</evidence>
<dbReference type="Pfam" id="PF01868">
    <property type="entry name" value="RNase_P-MRP_p29"/>
    <property type="match status" value="1"/>
</dbReference>
<dbReference type="InterPro" id="IPR036980">
    <property type="entry name" value="RNase_P/MRP_Rpp29_sf"/>
</dbReference>
<proteinExistence type="inferred from homology"/>
<reference evidence="6 7" key="1">
    <citation type="journal article" date="2019" name="Philos. Trans. R. Soc. Lond., B, Biol. Sci.">
        <title>Ant behaviour and brain gene expression of defending hosts depend on the ecological success of the intruding social parasite.</title>
        <authorList>
            <person name="Kaur R."/>
            <person name="Stoldt M."/>
            <person name="Jongepier E."/>
            <person name="Feldmeyer B."/>
            <person name="Menzel F."/>
            <person name="Bornberg-Bauer E."/>
            <person name="Foitzik S."/>
        </authorList>
    </citation>
    <scope>NUCLEOTIDE SEQUENCE [LARGE SCALE GENOMIC DNA]</scope>
    <source>
        <tissue evidence="6">Whole body</tissue>
    </source>
</reference>
<dbReference type="AlphaFoldDB" id="A0A4S2L9B0"/>
<comment type="subunit">
    <text evidence="5">Component of nuclear RNase P and RNase MRP ribonucleoproteins. RNase P consists of a catalytic RNA moiety and 10 different protein chains; POP1, POP4, POP5, POP7, RPP14, RPP21, RPP25, RPP30, RPP38 and RPP40. Within the RNase P complex, POP1, POP7 and RPP25 form the 'finger' subcomplex, POP5, RPP14, RPP40 and homodimeric RPP30 form the 'palm' subcomplex, and RPP21, POP4 and RPP38 form the 'wrist' subcomplex. All subunits of the RNase P complex interact with the catalytic RNA. Several subunits of RNase P are also part of the RNase MRP complex. RNase MRP consists of a catalytic RNA moiety and about 8 protein subunits; POP1, POP7, RPP25, RPP30, RPP38, RPP40 and possibly also POP4 and POP5.</text>
</comment>
<comment type="function">
    <text evidence="1">Component of ribonuclease P, a ribonucleoprotein complex that generates mature tRNA molecules by cleaving their 5'-ends.</text>
</comment>
<dbReference type="EMBL" id="QBLH01000250">
    <property type="protein sequence ID" value="TGZ56957.1"/>
    <property type="molecule type" value="Genomic_DNA"/>
</dbReference>
<sequence length="279" mass="32063">MSNCTKLCTPLPKSQTSHIKICENTQQYVIDFLQNLLPPSDRKSIPDELRKTFIFNKIRSKRKQKVERGKFFSARKRLRLGLGRVGNRNQIKYSDLLPLNQLWLQYMREALGVESFTSIPKNPSSPNWENVNLQLMKADFHGARISIDRSRCPSLVGVTGIVIQDTRNTFRVCGTDNVIRTIPKDVVKINIYLDDGVILKAFGRELSIRPAERAVKKFKNSSIMLFIPLQIIIVGYYNYRIGNVIFTTYMLDHCKINCGVPKKTKVPRDREDDNNANIS</sequence>
<dbReference type="SMART" id="SM00538">
    <property type="entry name" value="POP4"/>
    <property type="match status" value="1"/>
</dbReference>
<evidence type="ECO:0000256" key="3">
    <source>
        <dbReference type="ARBA" id="ARBA00006181"/>
    </source>
</evidence>
<keyword evidence="7" id="KW-1185">Reference proteome</keyword>
<dbReference type="STRING" id="300112.A0A4S2L9B0"/>
<dbReference type="SUPFAM" id="SSF101744">
    <property type="entry name" value="Rof/RNase P subunit-like"/>
    <property type="match status" value="1"/>
</dbReference>
<evidence type="ECO:0000256" key="1">
    <source>
        <dbReference type="ARBA" id="ARBA00002435"/>
    </source>
</evidence>
<comment type="caution">
    <text evidence="6">The sequence shown here is derived from an EMBL/GenBank/DDBJ whole genome shotgun (WGS) entry which is preliminary data.</text>
</comment>
<evidence type="ECO:0000313" key="6">
    <source>
        <dbReference type="EMBL" id="TGZ56957.1"/>
    </source>
</evidence>
<comment type="similarity">
    <text evidence="3">Belongs to the eukaryotic/archaeal RNase P protein component 1 family.</text>
</comment>
<dbReference type="GO" id="GO:0001682">
    <property type="term" value="P:tRNA 5'-leader removal"/>
    <property type="evidence" value="ECO:0007669"/>
    <property type="project" value="InterPro"/>
</dbReference>
<dbReference type="Gene3D" id="2.30.30.210">
    <property type="entry name" value="Ribonuclease P/MRP, subunit p29"/>
    <property type="match status" value="1"/>
</dbReference>
<accession>A0A4S2L9B0</accession>